<dbReference type="SUPFAM" id="SSF82185">
    <property type="entry name" value="Histone H3 K4-specific methyltransferase SET7/9 N-terminal domain"/>
    <property type="match status" value="2"/>
</dbReference>
<keyword evidence="3" id="KW-0963">Cytoplasm</keyword>
<comment type="subcellular location">
    <subcellularLocation>
        <location evidence="1">Cell projection</location>
        <location evidence="1">Cilium</location>
        <location evidence="1">Flagellum</location>
    </subcellularLocation>
    <subcellularLocation>
        <location evidence="2">Cytoplasm</location>
        <location evidence="2">Cytoskeleton</location>
        <location evidence="2">Cilium axoneme</location>
    </subcellularLocation>
</comment>
<gene>
    <name evidence="10" type="ORF">AB1Y20_011360</name>
</gene>
<dbReference type="GO" id="GO:0031514">
    <property type="term" value="C:motile cilium"/>
    <property type="evidence" value="ECO:0007669"/>
    <property type="project" value="UniProtKB-SubCell"/>
</dbReference>
<organism evidence="10 11">
    <name type="scientific">Prymnesium parvum</name>
    <name type="common">Toxic golden alga</name>
    <dbReference type="NCBI Taxonomy" id="97485"/>
    <lineage>
        <taxon>Eukaryota</taxon>
        <taxon>Haptista</taxon>
        <taxon>Haptophyta</taxon>
        <taxon>Prymnesiophyceae</taxon>
        <taxon>Prymnesiales</taxon>
        <taxon>Prymnesiaceae</taxon>
        <taxon>Prymnesium</taxon>
    </lineage>
</organism>
<keyword evidence="6" id="KW-0969">Cilium</keyword>
<name>A0AB34IPW9_PRYPA</name>
<dbReference type="EMBL" id="JBGBPQ010000022">
    <property type="protein sequence ID" value="KAL1503308.1"/>
    <property type="molecule type" value="Genomic_DNA"/>
</dbReference>
<feature type="region of interest" description="Disordered" evidence="9">
    <location>
        <begin position="632"/>
        <end position="665"/>
    </location>
</feature>
<feature type="region of interest" description="Disordered" evidence="9">
    <location>
        <begin position="144"/>
        <end position="192"/>
    </location>
</feature>
<dbReference type="GO" id="GO:0005930">
    <property type="term" value="C:axoneme"/>
    <property type="evidence" value="ECO:0007669"/>
    <property type="project" value="UniProtKB-SubCell"/>
</dbReference>
<evidence type="ECO:0000256" key="6">
    <source>
        <dbReference type="ARBA" id="ARBA00023069"/>
    </source>
</evidence>
<dbReference type="PANTHER" id="PTHR46613">
    <property type="entry name" value="RADIAL SPOKE HEAD 10 HOMOLOG B-RELATED"/>
    <property type="match status" value="1"/>
</dbReference>
<dbReference type="PANTHER" id="PTHR46613:SF1">
    <property type="entry name" value="RADIAL SPOKE HEAD 10 HOMOLOG B-RELATED"/>
    <property type="match status" value="1"/>
</dbReference>
<dbReference type="AlphaFoldDB" id="A0AB34IPW9"/>
<evidence type="ECO:0000256" key="1">
    <source>
        <dbReference type="ARBA" id="ARBA00004230"/>
    </source>
</evidence>
<accession>A0AB34IPW9</accession>
<feature type="compositionally biased region" description="Pro residues" evidence="9">
    <location>
        <begin position="147"/>
        <end position="156"/>
    </location>
</feature>
<dbReference type="Pfam" id="PF02493">
    <property type="entry name" value="MORN"/>
    <property type="match status" value="8"/>
</dbReference>
<dbReference type="SMART" id="SM00698">
    <property type="entry name" value="MORN"/>
    <property type="match status" value="9"/>
</dbReference>
<evidence type="ECO:0000256" key="2">
    <source>
        <dbReference type="ARBA" id="ARBA00004430"/>
    </source>
</evidence>
<keyword evidence="8" id="KW-0966">Cell projection</keyword>
<evidence type="ECO:0000313" key="10">
    <source>
        <dbReference type="EMBL" id="KAL1503308.1"/>
    </source>
</evidence>
<keyword evidence="4" id="KW-0677">Repeat</keyword>
<dbReference type="Proteomes" id="UP001515480">
    <property type="component" value="Unassembled WGS sequence"/>
</dbReference>
<evidence type="ECO:0000313" key="11">
    <source>
        <dbReference type="Proteomes" id="UP001515480"/>
    </source>
</evidence>
<evidence type="ECO:0000256" key="9">
    <source>
        <dbReference type="SAM" id="MobiDB-lite"/>
    </source>
</evidence>
<dbReference type="InterPro" id="IPR003409">
    <property type="entry name" value="MORN"/>
</dbReference>
<keyword evidence="5" id="KW-0282">Flagellum</keyword>
<evidence type="ECO:0000256" key="4">
    <source>
        <dbReference type="ARBA" id="ARBA00022737"/>
    </source>
</evidence>
<evidence type="ECO:0000256" key="3">
    <source>
        <dbReference type="ARBA" id="ARBA00022490"/>
    </source>
</evidence>
<feature type="region of interest" description="Disordered" evidence="9">
    <location>
        <begin position="842"/>
        <end position="866"/>
    </location>
</feature>
<proteinExistence type="predicted"/>
<reference evidence="10 11" key="1">
    <citation type="journal article" date="2024" name="Science">
        <title>Giant polyketide synthase enzymes in the biosynthesis of giant marine polyether toxins.</title>
        <authorList>
            <person name="Fallon T.R."/>
            <person name="Shende V.V."/>
            <person name="Wierzbicki I.H."/>
            <person name="Pendleton A.L."/>
            <person name="Watervoot N.F."/>
            <person name="Auber R.P."/>
            <person name="Gonzalez D.J."/>
            <person name="Wisecaver J.H."/>
            <person name="Moore B.S."/>
        </authorList>
    </citation>
    <scope>NUCLEOTIDE SEQUENCE [LARGE SCALE GENOMIC DNA]</scope>
    <source>
        <strain evidence="10 11">12B1</strain>
    </source>
</reference>
<evidence type="ECO:0000256" key="8">
    <source>
        <dbReference type="ARBA" id="ARBA00023273"/>
    </source>
</evidence>
<keyword evidence="7" id="KW-0206">Cytoskeleton</keyword>
<comment type="caution">
    <text evidence="10">The sequence shown here is derived from an EMBL/GenBank/DDBJ whole genome shotgun (WGS) entry which is preliminary data.</text>
</comment>
<sequence>MVLAVTLVGLEVDLAGEDEGLMEPFFRCERNGRVLGSAVPRLVNGRLQLRKLVLPRCGSEPFTLQMWAADDYEEEPRLLGVAELVPPCRPDCVERVEGTTLLLFLEDTPVPEHTRFTCSCELTTMAVGAIRDEEVVEEALLPVITTDPPPPVPPPELKSAQSSRFSMARSAQANAAKDMDDDPPPSTEDGKGPALYFVSGNRYVGELAGSTMSGNGTFEWREKRVTYEGTFKANTLSGAGKYTWSDGSTYVGEVLDGLRHGVGTFTAPGGLPAYEGEWSHGMRHGRGVLAYEDGAKYDGEWFHDERHGEGVMTYANGNVYDGSWVMGTKEGHGTMRWHDVSEQYTGDWRAGKQHGHGEHSWLRPQTEALPFQMQERYTGGWAHGQRHGIGVFFYANGSRYEGSWEYNHKSGQGLFTFEDGSTYEGWFHEDRMTENRVQAQPDLYGHLDLDVVMGPLEPERQLAVQAVHHTLTRHNTELKQIYRYYAAYNCPGTEAFVLSLGQFWQFLRDTRLLSPSLPLAQIDRIVFSIVSMPVADDAPFTQPSVHSDEISKLLTLQELIAGAKSVERHPPPYDPHKAERPILLREFVQTLVCLAPMVHPPPLQPLQPGQLVFPQQLRALLQEEVLPRACRRQPPAKGEVRHSKYAPPPCEMDDELPAAKEEAEEPAALLSSSTRLKLRFAYAAYVRLASTPRFRRPRDGTTLTVRELLVLLRDSRMLPVGCQLQPLFVSILPTLYTERLAGVEVESATGMAELEEALAEVMEIDLIYNEFEEAIVAFMQIHQAEGPCPWDPPDLHEGAMVEEEKEPYIPPPQPVVPPAAAKSVKQIVPAEPPAAAKSVKNLTPADNVEVKPEPNEDVAEEEDASTIVEPKTLDSLLAELLLPNIAQSMRREIEGLASAG</sequence>
<feature type="compositionally biased region" description="Polar residues" evidence="9">
    <location>
        <begin position="159"/>
        <end position="173"/>
    </location>
</feature>
<protein>
    <submittedName>
        <fullName evidence="10">Uncharacterized protein</fullName>
    </submittedName>
</protein>
<dbReference type="Gene3D" id="2.20.110.10">
    <property type="entry name" value="Histone H3 K4-specific methyltransferase SET7/9 N-terminal domain"/>
    <property type="match status" value="3"/>
</dbReference>
<evidence type="ECO:0000256" key="5">
    <source>
        <dbReference type="ARBA" id="ARBA00022846"/>
    </source>
</evidence>
<evidence type="ECO:0000256" key="7">
    <source>
        <dbReference type="ARBA" id="ARBA00023212"/>
    </source>
</evidence>
<keyword evidence="11" id="KW-1185">Reference proteome</keyword>
<feature type="compositionally biased region" description="Acidic residues" evidence="9">
    <location>
        <begin position="855"/>
        <end position="864"/>
    </location>
</feature>